<dbReference type="Proteomes" id="UP001620295">
    <property type="component" value="Unassembled WGS sequence"/>
</dbReference>
<proteinExistence type="predicted"/>
<evidence type="ECO:0000313" key="3">
    <source>
        <dbReference type="Proteomes" id="UP001620295"/>
    </source>
</evidence>
<dbReference type="EMBL" id="JBJDQH010000001">
    <property type="protein sequence ID" value="MFK4263378.1"/>
    <property type="molecule type" value="Genomic_DNA"/>
</dbReference>
<organism evidence="2 3">
    <name type="scientific">Streptomyces milbemycinicus</name>
    <dbReference type="NCBI Taxonomy" id="476552"/>
    <lineage>
        <taxon>Bacteria</taxon>
        <taxon>Bacillati</taxon>
        <taxon>Actinomycetota</taxon>
        <taxon>Actinomycetes</taxon>
        <taxon>Kitasatosporales</taxon>
        <taxon>Streptomycetaceae</taxon>
        <taxon>Streptomyces</taxon>
    </lineage>
</organism>
<comment type="caution">
    <text evidence="2">The sequence shown here is derived from an EMBL/GenBank/DDBJ whole genome shotgun (WGS) entry which is preliminary data.</text>
</comment>
<sequence length="174" mass="18944">MNRARLWWRSRRVADGLELPSPFDPAAFVALLAERRGRPIELLPVTVRHSLPCGLLATTDRADYILYAADTTALHRQHIVLHETAHLLWGHEGAADPASLGLLTPHLSGSLVRRVLGRTVYTQPQEQEAEFLASLILQRALRNDRGPSASSPGQAPLGSLVGAPPTPKPDRGHG</sequence>
<evidence type="ECO:0000256" key="1">
    <source>
        <dbReference type="SAM" id="MobiDB-lite"/>
    </source>
</evidence>
<feature type="region of interest" description="Disordered" evidence="1">
    <location>
        <begin position="143"/>
        <end position="174"/>
    </location>
</feature>
<dbReference type="RefSeq" id="WP_358645616.1">
    <property type="nucleotide sequence ID" value="NZ_JBFACG010000016.1"/>
</dbReference>
<name>A0ABW8LBS2_9ACTN</name>
<evidence type="ECO:0000313" key="2">
    <source>
        <dbReference type="EMBL" id="MFK4263378.1"/>
    </source>
</evidence>
<accession>A0ABW8LBS2</accession>
<keyword evidence="3" id="KW-1185">Reference proteome</keyword>
<reference evidence="2 3" key="1">
    <citation type="submission" date="2024-11" db="EMBL/GenBank/DDBJ databases">
        <title>The Natural Products Discovery Center: Release of the First 8490 Sequenced Strains for Exploring Actinobacteria Biosynthetic Diversity.</title>
        <authorList>
            <person name="Kalkreuter E."/>
            <person name="Kautsar S.A."/>
            <person name="Yang D."/>
            <person name="Bader C.D."/>
            <person name="Teijaro C.N."/>
            <person name="Fluegel L."/>
            <person name="Davis C.M."/>
            <person name="Simpson J.R."/>
            <person name="Lauterbach L."/>
            <person name="Steele A.D."/>
            <person name="Gui C."/>
            <person name="Meng S."/>
            <person name="Li G."/>
            <person name="Viehrig K."/>
            <person name="Ye F."/>
            <person name="Su P."/>
            <person name="Kiefer A.F."/>
            <person name="Nichols A."/>
            <person name="Cepeda A.J."/>
            <person name="Yan W."/>
            <person name="Fan B."/>
            <person name="Jiang Y."/>
            <person name="Adhikari A."/>
            <person name="Zheng C.-J."/>
            <person name="Schuster L."/>
            <person name="Cowan T.M."/>
            <person name="Smanski M.J."/>
            <person name="Chevrette M.G."/>
            <person name="De Carvalho L.P.S."/>
            <person name="Shen B."/>
        </authorList>
    </citation>
    <scope>NUCLEOTIDE SEQUENCE [LARGE SCALE GENOMIC DNA]</scope>
    <source>
        <strain evidence="2 3">NPDC020863</strain>
    </source>
</reference>
<protein>
    <submittedName>
        <fullName evidence="2">ParH-like protein</fullName>
    </submittedName>
</protein>
<gene>
    <name evidence="2" type="ORF">ACI2L5_00340</name>
</gene>